<name>A0ABD2ZXQ4_9GENT</name>
<feature type="compositionally biased region" description="Basic and acidic residues" evidence="1">
    <location>
        <begin position="77"/>
        <end position="100"/>
    </location>
</feature>
<feature type="compositionally biased region" description="Polar residues" evidence="1">
    <location>
        <begin position="123"/>
        <end position="133"/>
    </location>
</feature>
<feature type="compositionally biased region" description="Polar residues" evidence="1">
    <location>
        <begin position="43"/>
        <end position="68"/>
    </location>
</feature>
<feature type="region of interest" description="Disordered" evidence="1">
    <location>
        <begin position="43"/>
        <end position="243"/>
    </location>
</feature>
<gene>
    <name evidence="2" type="ORF">ACH5RR_016902</name>
</gene>
<keyword evidence="3" id="KW-1185">Reference proteome</keyword>
<proteinExistence type="predicted"/>
<sequence>MIRWAMSFLTLKGKSIEQAHVPSGNTSAPLSSTATNAASVMDSTSLTPLHKSSSSDTANQSIPVSPTPTDGWGELENGIHEDLENDKDGRDDIEPLEDPKPFPVLANILAAQKRPVQPKPQVKSLQPKGTSKMSKGEDDDSWGSISAPGPNSTSKPLNSTRSGTVVDDDDPWAAVAAPAPKTSFKNPSTNSSDAVAGDDPWAAIAAPPPTTRVKPLSAEKGRGTKAAAPNLGAQMINRTSSGM</sequence>
<accession>A0ABD2ZXQ4</accession>
<feature type="compositionally biased region" description="Polar residues" evidence="1">
    <location>
        <begin position="183"/>
        <end position="193"/>
    </location>
</feature>
<feature type="compositionally biased region" description="Polar residues" evidence="1">
    <location>
        <begin position="149"/>
        <end position="163"/>
    </location>
</feature>
<dbReference type="Proteomes" id="UP001630127">
    <property type="component" value="Unassembled WGS sequence"/>
</dbReference>
<evidence type="ECO:0000313" key="2">
    <source>
        <dbReference type="EMBL" id="KAL3524068.1"/>
    </source>
</evidence>
<organism evidence="2 3">
    <name type="scientific">Cinchona calisaya</name>
    <dbReference type="NCBI Taxonomy" id="153742"/>
    <lineage>
        <taxon>Eukaryota</taxon>
        <taxon>Viridiplantae</taxon>
        <taxon>Streptophyta</taxon>
        <taxon>Embryophyta</taxon>
        <taxon>Tracheophyta</taxon>
        <taxon>Spermatophyta</taxon>
        <taxon>Magnoliopsida</taxon>
        <taxon>eudicotyledons</taxon>
        <taxon>Gunneridae</taxon>
        <taxon>Pentapetalae</taxon>
        <taxon>asterids</taxon>
        <taxon>lamiids</taxon>
        <taxon>Gentianales</taxon>
        <taxon>Rubiaceae</taxon>
        <taxon>Cinchonoideae</taxon>
        <taxon>Cinchoneae</taxon>
        <taxon>Cinchona</taxon>
    </lineage>
</organism>
<evidence type="ECO:0000256" key="1">
    <source>
        <dbReference type="SAM" id="MobiDB-lite"/>
    </source>
</evidence>
<dbReference type="EMBL" id="JBJUIK010000007">
    <property type="protein sequence ID" value="KAL3524068.1"/>
    <property type="molecule type" value="Genomic_DNA"/>
</dbReference>
<feature type="compositionally biased region" description="Low complexity" evidence="1">
    <location>
        <begin position="194"/>
        <end position="205"/>
    </location>
</feature>
<dbReference type="AlphaFoldDB" id="A0ABD2ZXQ4"/>
<protein>
    <submittedName>
        <fullName evidence="2">Uncharacterized protein</fullName>
    </submittedName>
</protein>
<comment type="caution">
    <text evidence="2">The sequence shown here is derived from an EMBL/GenBank/DDBJ whole genome shotgun (WGS) entry which is preliminary data.</text>
</comment>
<evidence type="ECO:0000313" key="3">
    <source>
        <dbReference type="Proteomes" id="UP001630127"/>
    </source>
</evidence>
<reference evidence="2 3" key="1">
    <citation type="submission" date="2024-11" db="EMBL/GenBank/DDBJ databases">
        <title>A near-complete genome assembly of Cinchona calisaya.</title>
        <authorList>
            <person name="Lian D.C."/>
            <person name="Zhao X.W."/>
            <person name="Wei L."/>
        </authorList>
    </citation>
    <scope>NUCLEOTIDE SEQUENCE [LARGE SCALE GENOMIC DNA]</scope>
    <source>
        <tissue evidence="2">Nenye</tissue>
    </source>
</reference>